<protein>
    <submittedName>
        <fullName evidence="3">QsdR family transcriptional regulator</fullName>
    </submittedName>
</protein>
<organism evidence="3 4">
    <name type="scientific">Pseudomarimonas salicorniae</name>
    <dbReference type="NCBI Taxonomy" id="2933270"/>
    <lineage>
        <taxon>Bacteria</taxon>
        <taxon>Pseudomonadati</taxon>
        <taxon>Pseudomonadota</taxon>
        <taxon>Gammaproteobacteria</taxon>
        <taxon>Lysobacterales</taxon>
        <taxon>Lysobacteraceae</taxon>
        <taxon>Pseudomarimonas</taxon>
    </lineage>
</organism>
<sequence length="219" mass="24240">MSPAERPSHRAGGRRRADGQPRATPADALRLARKRWLDGERLDIGQLAQELGVARATLFRWVGSRDLLLAEVLWSMCAPTLQRAADSTRGEGVARIAMVCETAVRQMMDFEPLRRFIAQDADLALRLLTSKASPVQARTIAAVRDLLESERRRGSWTPPLAIDTLAYLMVRLGESFLYANVLSGQQVDVGDTGLAVQLLLSGRIEEPRLSERRGGGRIR</sequence>
<accession>A0ABT0GDY1</accession>
<dbReference type="Gene3D" id="1.10.357.10">
    <property type="entry name" value="Tetracycline Repressor, domain 2"/>
    <property type="match status" value="1"/>
</dbReference>
<dbReference type="Proteomes" id="UP001431449">
    <property type="component" value="Unassembled WGS sequence"/>
</dbReference>
<evidence type="ECO:0000259" key="2">
    <source>
        <dbReference type="Pfam" id="PF18598"/>
    </source>
</evidence>
<dbReference type="Pfam" id="PF18598">
    <property type="entry name" value="TetR_C_36"/>
    <property type="match status" value="1"/>
</dbReference>
<feature type="domain" description="QsdR TetR regulatory C-terminal" evidence="2">
    <location>
        <begin position="91"/>
        <end position="200"/>
    </location>
</feature>
<reference evidence="3" key="1">
    <citation type="submission" date="2022-04" db="EMBL/GenBank/DDBJ databases">
        <title>Lysobacter sp. CAU 1642 isolated from sea sand.</title>
        <authorList>
            <person name="Kim W."/>
        </authorList>
    </citation>
    <scope>NUCLEOTIDE SEQUENCE</scope>
    <source>
        <strain evidence="3">CAU 1642</strain>
    </source>
</reference>
<dbReference type="InterPro" id="IPR041485">
    <property type="entry name" value="TetR_C_36"/>
</dbReference>
<dbReference type="EMBL" id="JALNMH010000002">
    <property type="protein sequence ID" value="MCK7592748.1"/>
    <property type="molecule type" value="Genomic_DNA"/>
</dbReference>
<dbReference type="RefSeq" id="WP_248205100.1">
    <property type="nucleotide sequence ID" value="NZ_JALNMH010000002.1"/>
</dbReference>
<evidence type="ECO:0000256" key="1">
    <source>
        <dbReference type="SAM" id="MobiDB-lite"/>
    </source>
</evidence>
<evidence type="ECO:0000313" key="4">
    <source>
        <dbReference type="Proteomes" id="UP001431449"/>
    </source>
</evidence>
<gene>
    <name evidence="3" type="ORF">M0G41_03590</name>
</gene>
<name>A0ABT0GDY1_9GAMM</name>
<comment type="caution">
    <text evidence="3">The sequence shown here is derived from an EMBL/GenBank/DDBJ whole genome shotgun (WGS) entry which is preliminary data.</text>
</comment>
<evidence type="ECO:0000313" key="3">
    <source>
        <dbReference type="EMBL" id="MCK7592748.1"/>
    </source>
</evidence>
<proteinExistence type="predicted"/>
<keyword evidence="4" id="KW-1185">Reference proteome</keyword>
<feature type="region of interest" description="Disordered" evidence="1">
    <location>
        <begin position="1"/>
        <end position="24"/>
    </location>
</feature>